<feature type="compositionally biased region" description="Gly residues" evidence="1">
    <location>
        <begin position="204"/>
        <end position="214"/>
    </location>
</feature>
<feature type="region of interest" description="Disordered" evidence="1">
    <location>
        <begin position="553"/>
        <end position="595"/>
    </location>
</feature>
<evidence type="ECO:0000256" key="1">
    <source>
        <dbReference type="SAM" id="MobiDB-lite"/>
    </source>
</evidence>
<organism evidence="2 3">
    <name type="scientific">Orbilia javanica</name>
    <dbReference type="NCBI Taxonomy" id="47235"/>
    <lineage>
        <taxon>Eukaryota</taxon>
        <taxon>Fungi</taxon>
        <taxon>Dikarya</taxon>
        <taxon>Ascomycota</taxon>
        <taxon>Pezizomycotina</taxon>
        <taxon>Orbiliomycetes</taxon>
        <taxon>Orbiliales</taxon>
        <taxon>Orbiliaceae</taxon>
        <taxon>Orbilia</taxon>
    </lineage>
</organism>
<sequence length="716" mass="78058">MEITVDTLPDGQQDEPVPLLRPMGVSGGNSVGASRSQVDQDEVAGDLLDMQVKEPMVQQHFGFESREHSHSRSDAPIAKYIPASPFASSLESNMKANTGFEGEENPRPQTPPSSTSRLPTKFRLWHEKFKNSGMSASATEFRPGGMTQPLTPSRETKDPIFQPPYVSGKRSMAIPIIKPPPRELDMIAAPKPDKPMSSHEDEGTGGGWGGGVAGATGEVEEIPDREEMSVPESKEIQRHREEEEEVDNRIYYEAPEEITQTEGQALQQSPSHQDVENVSASDVVVGPEWSRPQPELKHEESTPYRRASLPVSETSTPIPAVSDIQRADTSPRALSILSDDDIDNESNLLKSEILELKEEALEPPGPPIVEREYIETPIVGMEGLGDQGNGGSIGIVGEEIQEVATSANTSSAEMLAVLMSGVEFQPASDTSFRKPPHDDFKWDEETAVPMTEEASGGGNFKPEGDCWGTTSPEEDPQAASNGAGWDDWSTNQPSGVDNQWDDRGHVARDIEGDDEWGPPKPKQPEYVDTPKPTKPVWAMIAAAPAKQTIADSGTTSAFVNSPRPTEAPPVKKIATAPQPVGSPMKFPPRPGSAHKVVNPGQKRGAAPCVYIYFVPPPNRAAANLPTSNKVSIVESTAIRKLAVLYTKHFKDDHLLSLVSNERDHYLELRVSKSDNGPVTKHKVHLDSRLIDYDLGSEIWVSIVYIGLVRNTKKLSQ</sequence>
<protein>
    <submittedName>
        <fullName evidence="2">Uncharacterized protein</fullName>
    </submittedName>
</protein>
<accession>A0AAN8NPQ3</accession>
<feature type="compositionally biased region" description="Basic and acidic residues" evidence="1">
    <location>
        <begin position="500"/>
        <end position="510"/>
    </location>
</feature>
<keyword evidence="3" id="KW-1185">Reference proteome</keyword>
<proteinExistence type="predicted"/>
<evidence type="ECO:0000313" key="2">
    <source>
        <dbReference type="EMBL" id="KAK6335034.1"/>
    </source>
</evidence>
<feature type="region of interest" description="Disordered" evidence="1">
    <location>
        <begin position="133"/>
        <end position="328"/>
    </location>
</feature>
<comment type="caution">
    <text evidence="2">The sequence shown here is derived from an EMBL/GenBank/DDBJ whole genome shotgun (WGS) entry which is preliminary data.</text>
</comment>
<evidence type="ECO:0000313" key="3">
    <source>
        <dbReference type="Proteomes" id="UP001313282"/>
    </source>
</evidence>
<dbReference type="Proteomes" id="UP001313282">
    <property type="component" value="Unassembled WGS sequence"/>
</dbReference>
<feature type="compositionally biased region" description="Polar residues" evidence="1">
    <location>
        <begin position="553"/>
        <end position="563"/>
    </location>
</feature>
<reference evidence="2 3" key="1">
    <citation type="submission" date="2019-10" db="EMBL/GenBank/DDBJ databases">
        <authorList>
            <person name="Palmer J.M."/>
        </authorList>
    </citation>
    <scope>NUCLEOTIDE SEQUENCE [LARGE SCALE GENOMIC DNA]</scope>
    <source>
        <strain evidence="2 3">TWF718</strain>
    </source>
</reference>
<feature type="compositionally biased region" description="Polar residues" evidence="1">
    <location>
        <begin position="258"/>
        <end position="280"/>
    </location>
</feature>
<feature type="compositionally biased region" description="Basic and acidic residues" evidence="1">
    <location>
        <begin position="294"/>
        <end position="303"/>
    </location>
</feature>
<dbReference type="AlphaFoldDB" id="A0AAN8NPQ3"/>
<feature type="region of interest" description="Disordered" evidence="1">
    <location>
        <begin position="89"/>
        <end position="119"/>
    </location>
</feature>
<gene>
    <name evidence="2" type="ORF">TWF718_010476</name>
</gene>
<feature type="region of interest" description="Disordered" evidence="1">
    <location>
        <begin position="1"/>
        <end position="38"/>
    </location>
</feature>
<dbReference type="EMBL" id="JAVHNR010000008">
    <property type="protein sequence ID" value="KAK6335034.1"/>
    <property type="molecule type" value="Genomic_DNA"/>
</dbReference>
<feature type="compositionally biased region" description="Basic and acidic residues" evidence="1">
    <location>
        <begin position="180"/>
        <end position="202"/>
    </location>
</feature>
<feature type="region of interest" description="Disordered" evidence="1">
    <location>
        <begin position="450"/>
        <end position="530"/>
    </location>
</feature>
<name>A0AAN8NPQ3_9PEZI</name>
<feature type="compositionally biased region" description="Polar residues" evidence="1">
    <location>
        <begin position="488"/>
        <end position="497"/>
    </location>
</feature>
<feature type="compositionally biased region" description="Basic and acidic residues" evidence="1">
    <location>
        <begin position="225"/>
        <end position="241"/>
    </location>
</feature>